<dbReference type="InterPro" id="IPR017930">
    <property type="entry name" value="Myb_dom"/>
</dbReference>
<evidence type="ECO:0000256" key="1">
    <source>
        <dbReference type="ARBA" id="ARBA00004123"/>
    </source>
</evidence>
<dbReference type="PROSITE" id="PS50090">
    <property type="entry name" value="MYB_LIKE"/>
    <property type="match status" value="2"/>
</dbReference>
<dbReference type="InterPro" id="IPR015495">
    <property type="entry name" value="Myb_TF_plants"/>
</dbReference>
<proteinExistence type="predicted"/>
<keyword evidence="7" id="KW-0371">Homeobox</keyword>
<feature type="domain" description="Myb-like" evidence="5">
    <location>
        <begin position="10"/>
        <end position="62"/>
    </location>
</feature>
<dbReference type="PROSITE" id="PS51294">
    <property type="entry name" value="HTH_MYB"/>
    <property type="match status" value="2"/>
</dbReference>
<dbReference type="AlphaFoldDB" id="A0A2U1LN70"/>
<dbReference type="Gene3D" id="1.10.10.60">
    <property type="entry name" value="Homeodomain-like"/>
    <property type="match status" value="2"/>
</dbReference>
<evidence type="ECO:0000259" key="6">
    <source>
        <dbReference type="PROSITE" id="PS51294"/>
    </source>
</evidence>
<evidence type="ECO:0000256" key="3">
    <source>
        <dbReference type="ARBA" id="ARBA00023125"/>
    </source>
</evidence>
<dbReference type="OrthoDB" id="2143914at2759"/>
<protein>
    <submittedName>
        <fullName evidence="7">Homeodomain-like protein</fullName>
    </submittedName>
</protein>
<gene>
    <name evidence="7" type="ORF">CTI12_AA472470</name>
</gene>
<comment type="subcellular location">
    <subcellularLocation>
        <location evidence="1">Nucleus</location>
    </subcellularLocation>
</comment>
<keyword evidence="3 7" id="KW-0238">DNA-binding</keyword>
<comment type="caution">
    <text evidence="7">The sequence shown here is derived from an EMBL/GenBank/DDBJ whole genome shotgun (WGS) entry which is preliminary data.</text>
</comment>
<dbReference type="EMBL" id="PKPP01008528">
    <property type="protein sequence ID" value="PWA50450.1"/>
    <property type="molecule type" value="Genomic_DNA"/>
</dbReference>
<dbReference type="FunFam" id="1.10.10.60:FF:000001">
    <property type="entry name" value="MYB-related transcription factor"/>
    <property type="match status" value="1"/>
</dbReference>
<dbReference type="Proteomes" id="UP000245207">
    <property type="component" value="Unassembled WGS sequence"/>
</dbReference>
<feature type="domain" description="HTH myb-type" evidence="6">
    <location>
        <begin position="10"/>
        <end position="62"/>
    </location>
</feature>
<feature type="domain" description="HTH myb-type" evidence="6">
    <location>
        <begin position="63"/>
        <end position="117"/>
    </location>
</feature>
<evidence type="ECO:0000313" key="8">
    <source>
        <dbReference type="Proteomes" id="UP000245207"/>
    </source>
</evidence>
<feature type="domain" description="Myb-like" evidence="5">
    <location>
        <begin position="63"/>
        <end position="113"/>
    </location>
</feature>
<dbReference type="PANTHER" id="PTHR10641:SF1244">
    <property type="entry name" value="TRICHOME DIFFERENTIATION PROTEIN GL1-LIKE"/>
    <property type="match status" value="1"/>
</dbReference>
<keyword evidence="4" id="KW-0539">Nucleus</keyword>
<keyword evidence="8" id="KW-1185">Reference proteome</keyword>
<dbReference type="SUPFAM" id="SSF46689">
    <property type="entry name" value="Homeodomain-like"/>
    <property type="match status" value="1"/>
</dbReference>
<organism evidence="7 8">
    <name type="scientific">Artemisia annua</name>
    <name type="common">Sweet wormwood</name>
    <dbReference type="NCBI Taxonomy" id="35608"/>
    <lineage>
        <taxon>Eukaryota</taxon>
        <taxon>Viridiplantae</taxon>
        <taxon>Streptophyta</taxon>
        <taxon>Embryophyta</taxon>
        <taxon>Tracheophyta</taxon>
        <taxon>Spermatophyta</taxon>
        <taxon>Magnoliopsida</taxon>
        <taxon>eudicotyledons</taxon>
        <taxon>Gunneridae</taxon>
        <taxon>Pentapetalae</taxon>
        <taxon>asterids</taxon>
        <taxon>campanulids</taxon>
        <taxon>Asterales</taxon>
        <taxon>Asteraceae</taxon>
        <taxon>Asteroideae</taxon>
        <taxon>Anthemideae</taxon>
        <taxon>Artemisiinae</taxon>
        <taxon>Artemisia</taxon>
    </lineage>
</organism>
<dbReference type="InterPro" id="IPR009057">
    <property type="entry name" value="Homeodomain-like_sf"/>
</dbReference>
<evidence type="ECO:0000313" key="7">
    <source>
        <dbReference type="EMBL" id="PWA50450.1"/>
    </source>
</evidence>
<name>A0A2U1LN70_ARTAN</name>
<evidence type="ECO:0000256" key="4">
    <source>
        <dbReference type="ARBA" id="ARBA00023242"/>
    </source>
</evidence>
<sequence length="231" mass="26465">MRSPSFEKKAAGLKKGSWSHEEDEKLKSYISKYGIWNWCHMPKFAGLSRSGKSCRLRWMNYLKPNVKRGNFSQEEEEIIIQSHSLLGNKWAAIASKLPGRSDNEIKNYWHTHLKKRTTHNLVCQTNDKNEINGSLSYEISEVQETENNNVNDHFGLLFAQNSEDTSSSSSSTSSPMDSGFDFNSDYYNLGSPGTVEDIQSFWQQLFPSENSELEIGHQDISSDPVFQYLKF</sequence>
<dbReference type="GO" id="GO:0005634">
    <property type="term" value="C:nucleus"/>
    <property type="evidence" value="ECO:0007669"/>
    <property type="project" value="UniProtKB-SubCell"/>
</dbReference>
<keyword evidence="2" id="KW-0677">Repeat</keyword>
<dbReference type="SMART" id="SM00717">
    <property type="entry name" value="SANT"/>
    <property type="match status" value="2"/>
</dbReference>
<reference evidence="7 8" key="1">
    <citation type="journal article" date="2018" name="Mol. Plant">
        <title>The genome of Artemisia annua provides insight into the evolution of Asteraceae family and artemisinin biosynthesis.</title>
        <authorList>
            <person name="Shen Q."/>
            <person name="Zhang L."/>
            <person name="Liao Z."/>
            <person name="Wang S."/>
            <person name="Yan T."/>
            <person name="Shi P."/>
            <person name="Liu M."/>
            <person name="Fu X."/>
            <person name="Pan Q."/>
            <person name="Wang Y."/>
            <person name="Lv Z."/>
            <person name="Lu X."/>
            <person name="Zhang F."/>
            <person name="Jiang W."/>
            <person name="Ma Y."/>
            <person name="Chen M."/>
            <person name="Hao X."/>
            <person name="Li L."/>
            <person name="Tang Y."/>
            <person name="Lv G."/>
            <person name="Zhou Y."/>
            <person name="Sun X."/>
            <person name="Brodelius P.E."/>
            <person name="Rose J.K.C."/>
            <person name="Tang K."/>
        </authorList>
    </citation>
    <scope>NUCLEOTIDE SEQUENCE [LARGE SCALE GENOMIC DNA]</scope>
    <source>
        <strain evidence="8">cv. Huhao1</strain>
        <tissue evidence="7">Leaf</tissue>
    </source>
</reference>
<dbReference type="GO" id="GO:0003677">
    <property type="term" value="F:DNA binding"/>
    <property type="evidence" value="ECO:0007669"/>
    <property type="project" value="UniProtKB-KW"/>
</dbReference>
<dbReference type="Pfam" id="PF00249">
    <property type="entry name" value="Myb_DNA-binding"/>
    <property type="match status" value="2"/>
</dbReference>
<evidence type="ECO:0000259" key="5">
    <source>
        <dbReference type="PROSITE" id="PS50090"/>
    </source>
</evidence>
<evidence type="ECO:0000256" key="2">
    <source>
        <dbReference type="ARBA" id="ARBA00022737"/>
    </source>
</evidence>
<dbReference type="PANTHER" id="PTHR10641">
    <property type="entry name" value="MYB FAMILY TRANSCRIPTION FACTOR"/>
    <property type="match status" value="1"/>
</dbReference>
<dbReference type="InterPro" id="IPR001005">
    <property type="entry name" value="SANT/Myb"/>
</dbReference>
<accession>A0A2U1LN70</accession>
<dbReference type="CDD" id="cd00167">
    <property type="entry name" value="SANT"/>
    <property type="match status" value="2"/>
</dbReference>
<dbReference type="STRING" id="35608.A0A2U1LN70"/>